<organism evidence="6 7">
    <name type="scientific">Apophysomyces ossiformis</name>
    <dbReference type="NCBI Taxonomy" id="679940"/>
    <lineage>
        <taxon>Eukaryota</taxon>
        <taxon>Fungi</taxon>
        <taxon>Fungi incertae sedis</taxon>
        <taxon>Mucoromycota</taxon>
        <taxon>Mucoromycotina</taxon>
        <taxon>Mucoromycetes</taxon>
        <taxon>Mucorales</taxon>
        <taxon>Mucorineae</taxon>
        <taxon>Mucoraceae</taxon>
        <taxon>Apophysomyces</taxon>
    </lineage>
</organism>
<feature type="domain" description="Pseudouridine synthase I TruA alpha/beta" evidence="5">
    <location>
        <begin position="214"/>
        <end position="330"/>
    </location>
</feature>
<evidence type="ECO:0000256" key="1">
    <source>
        <dbReference type="ARBA" id="ARBA00009375"/>
    </source>
</evidence>
<dbReference type="GO" id="GO:0005634">
    <property type="term" value="C:nucleus"/>
    <property type="evidence" value="ECO:0007669"/>
    <property type="project" value="TreeGrafter"/>
</dbReference>
<name>A0A8H7EPI6_9FUNG</name>
<protein>
    <recommendedName>
        <fullName evidence="5">Pseudouridine synthase I TruA alpha/beta domain-containing protein</fullName>
    </recommendedName>
</protein>
<dbReference type="EMBL" id="JABAYA010000123">
    <property type="protein sequence ID" value="KAF7724306.1"/>
    <property type="molecule type" value="Genomic_DNA"/>
</dbReference>
<dbReference type="SUPFAM" id="SSF55120">
    <property type="entry name" value="Pseudouridine synthase"/>
    <property type="match status" value="1"/>
</dbReference>
<dbReference type="GO" id="GO:0003723">
    <property type="term" value="F:RNA binding"/>
    <property type="evidence" value="ECO:0007669"/>
    <property type="project" value="InterPro"/>
</dbReference>
<evidence type="ECO:0000256" key="4">
    <source>
        <dbReference type="SAM" id="MobiDB-lite"/>
    </source>
</evidence>
<dbReference type="InterPro" id="IPR020097">
    <property type="entry name" value="PsdUridine_synth_TruA_a/b_dom"/>
</dbReference>
<dbReference type="InterPro" id="IPR020094">
    <property type="entry name" value="TruA/RsuA/RluB/E/F_N"/>
</dbReference>
<evidence type="ECO:0000313" key="7">
    <source>
        <dbReference type="Proteomes" id="UP000605846"/>
    </source>
</evidence>
<dbReference type="Proteomes" id="UP000605846">
    <property type="component" value="Unassembled WGS sequence"/>
</dbReference>
<dbReference type="PANTHER" id="PTHR11142">
    <property type="entry name" value="PSEUDOURIDYLATE SYNTHASE"/>
    <property type="match status" value="1"/>
</dbReference>
<comment type="similarity">
    <text evidence="1">Belongs to the tRNA pseudouridine synthase TruA family.</text>
</comment>
<dbReference type="InterPro" id="IPR041707">
    <property type="entry name" value="Pus3-like"/>
</dbReference>
<keyword evidence="3" id="KW-0413">Isomerase</keyword>
<evidence type="ECO:0000256" key="3">
    <source>
        <dbReference type="ARBA" id="ARBA00023235"/>
    </source>
</evidence>
<dbReference type="CDD" id="cd02569">
    <property type="entry name" value="PseudoU_synth_ScPus3"/>
    <property type="match status" value="1"/>
</dbReference>
<proteinExistence type="inferred from homology"/>
<feature type="region of interest" description="Disordered" evidence="4">
    <location>
        <begin position="418"/>
        <end position="447"/>
    </location>
</feature>
<dbReference type="GO" id="GO:0031119">
    <property type="term" value="P:tRNA pseudouridine synthesis"/>
    <property type="evidence" value="ECO:0007669"/>
    <property type="project" value="TreeGrafter"/>
</dbReference>
<dbReference type="AlphaFoldDB" id="A0A8H7EPI6"/>
<feature type="compositionally biased region" description="Basic residues" evidence="4">
    <location>
        <begin position="438"/>
        <end position="447"/>
    </location>
</feature>
<feature type="region of interest" description="Disordered" evidence="4">
    <location>
        <begin position="42"/>
        <end position="62"/>
    </location>
</feature>
<dbReference type="HAMAP" id="MF_00171">
    <property type="entry name" value="TruA"/>
    <property type="match status" value="1"/>
</dbReference>
<dbReference type="InterPro" id="IPR001406">
    <property type="entry name" value="PsdUridine_synth_TruA"/>
</dbReference>
<evidence type="ECO:0000313" key="6">
    <source>
        <dbReference type="EMBL" id="KAF7724306.1"/>
    </source>
</evidence>
<dbReference type="Gene3D" id="3.30.70.580">
    <property type="entry name" value="Pseudouridine synthase I, catalytic domain, N-terminal subdomain"/>
    <property type="match status" value="1"/>
</dbReference>
<dbReference type="InterPro" id="IPR020095">
    <property type="entry name" value="PsdUridine_synth_TruA_C"/>
</dbReference>
<dbReference type="NCBIfam" id="TIGR00071">
    <property type="entry name" value="hisT_truA"/>
    <property type="match status" value="1"/>
</dbReference>
<dbReference type="GO" id="GO:0005737">
    <property type="term" value="C:cytoplasm"/>
    <property type="evidence" value="ECO:0007669"/>
    <property type="project" value="TreeGrafter"/>
</dbReference>
<dbReference type="GO" id="GO:1990481">
    <property type="term" value="P:mRNA pseudouridine synthesis"/>
    <property type="evidence" value="ECO:0007669"/>
    <property type="project" value="TreeGrafter"/>
</dbReference>
<keyword evidence="7" id="KW-1185">Reference proteome</keyword>
<reference evidence="6" key="1">
    <citation type="submission" date="2020-01" db="EMBL/GenBank/DDBJ databases">
        <title>Genome Sequencing of Three Apophysomyces-Like Fungal Strains Confirms a Novel Fungal Genus in the Mucoromycota with divergent Burkholderia-like Endosymbiotic Bacteria.</title>
        <authorList>
            <person name="Stajich J.E."/>
            <person name="Macias A.M."/>
            <person name="Carter-House D."/>
            <person name="Lovett B."/>
            <person name="Kasson L.R."/>
            <person name="Berry K."/>
            <person name="Grigoriev I."/>
            <person name="Chang Y."/>
            <person name="Spatafora J."/>
            <person name="Kasson M.T."/>
        </authorList>
    </citation>
    <scope>NUCLEOTIDE SEQUENCE</scope>
    <source>
        <strain evidence="6">NRRL A-21654</strain>
    </source>
</reference>
<dbReference type="PANTHER" id="PTHR11142:SF5">
    <property type="entry name" value="TRNA PSEUDOURIDINE(38_39) SYNTHASE"/>
    <property type="match status" value="1"/>
</dbReference>
<dbReference type="GO" id="GO:0009982">
    <property type="term" value="F:pseudouridine synthase activity"/>
    <property type="evidence" value="ECO:0007669"/>
    <property type="project" value="InterPro"/>
</dbReference>
<keyword evidence="2" id="KW-0819">tRNA processing</keyword>
<dbReference type="OrthoDB" id="25767at2759"/>
<gene>
    <name evidence="6" type="ORF">EC973_001152</name>
</gene>
<evidence type="ECO:0000256" key="2">
    <source>
        <dbReference type="ARBA" id="ARBA00022694"/>
    </source>
</evidence>
<comment type="caution">
    <text evidence="6">The sequence shown here is derived from an EMBL/GenBank/DDBJ whole genome shotgun (WGS) entry which is preliminary data.</text>
</comment>
<sequence length="447" mass="51849">MSRLVRSFLPRVAHYFKMEANTPTGYETWSREQLLERIQALEKQITPRPSTSTQKTNKKKERPFDMSRYEQRRVAFKVAYLGWNYSGFAAQGDDTLPTVEGEIFKALQTCKLIESPDKCNFTRCGRTDKGVSGLGQVISLDVRSNLSKEEIAAQKREDELGYIDTLNRLLPDDIRVFAWAPVAPNFSARFDCKSRTYKYFFVKGQLDLDRMRTAASYLLGEHDFRNFCRLDPSKNITNYCRTIVSLDIRPCTVDTSVLGPGMDFYEVELKGTAFLWHQVRCIMSILFLVGQGLEAPEVIKDLTDITKVPSKPEYTMASDLPLLLYDCEFDNLEWTYASKKSYISPWRTFNHLHEQWCAQMIRGLMYQTFLDAVKAFSWEDEHGQQTLHERRVGGLDRSSREATIVLGGGKEIRTSRYKKLMERPRGDTDEMKKEKYNARKKRKLEHN</sequence>
<feature type="compositionally biased region" description="Basic and acidic residues" evidence="4">
    <location>
        <begin position="418"/>
        <end position="437"/>
    </location>
</feature>
<dbReference type="Gene3D" id="3.30.70.660">
    <property type="entry name" value="Pseudouridine synthase I, catalytic domain, C-terminal subdomain"/>
    <property type="match status" value="1"/>
</dbReference>
<dbReference type="Pfam" id="PF01416">
    <property type="entry name" value="PseudoU_synth_1"/>
    <property type="match status" value="1"/>
</dbReference>
<accession>A0A8H7EPI6</accession>
<dbReference type="FunFam" id="3.30.70.580:FF:000007">
    <property type="entry name" value="tRNA pseudouridine synthase"/>
    <property type="match status" value="1"/>
</dbReference>
<evidence type="ECO:0000259" key="5">
    <source>
        <dbReference type="Pfam" id="PF01416"/>
    </source>
</evidence>
<dbReference type="InterPro" id="IPR020103">
    <property type="entry name" value="PsdUridine_synth_cat_dom_sf"/>
</dbReference>